<evidence type="ECO:0000313" key="3">
    <source>
        <dbReference type="Proteomes" id="UP000026915"/>
    </source>
</evidence>
<dbReference type="Gramene" id="EOY33563">
    <property type="protein sequence ID" value="EOY33563"/>
    <property type="gene ID" value="TCM_041508"/>
</dbReference>
<dbReference type="InParanoid" id="A0A061GVX0"/>
<name>A0A061GVX0_THECC</name>
<accession>A0A061GVX0</accession>
<keyword evidence="3" id="KW-1185">Reference proteome</keyword>
<feature type="region of interest" description="Disordered" evidence="1">
    <location>
        <begin position="201"/>
        <end position="242"/>
    </location>
</feature>
<dbReference type="EMBL" id="CM001887">
    <property type="protein sequence ID" value="EOY33563.1"/>
    <property type="molecule type" value="Genomic_DNA"/>
</dbReference>
<dbReference type="OMA" id="RVLPCRY"/>
<dbReference type="HOGENOM" id="CLU_881084_0_0_1"/>
<evidence type="ECO:0000256" key="1">
    <source>
        <dbReference type="SAM" id="MobiDB-lite"/>
    </source>
</evidence>
<proteinExistence type="predicted"/>
<organism evidence="2 3">
    <name type="scientific">Theobroma cacao</name>
    <name type="common">Cacao</name>
    <name type="synonym">Cocoa</name>
    <dbReference type="NCBI Taxonomy" id="3641"/>
    <lineage>
        <taxon>Eukaryota</taxon>
        <taxon>Viridiplantae</taxon>
        <taxon>Streptophyta</taxon>
        <taxon>Embryophyta</taxon>
        <taxon>Tracheophyta</taxon>
        <taxon>Spermatophyta</taxon>
        <taxon>Magnoliopsida</taxon>
        <taxon>eudicotyledons</taxon>
        <taxon>Gunneridae</taxon>
        <taxon>Pentapetalae</taxon>
        <taxon>rosids</taxon>
        <taxon>malvids</taxon>
        <taxon>Malvales</taxon>
        <taxon>Malvaceae</taxon>
        <taxon>Byttnerioideae</taxon>
        <taxon>Theobroma</taxon>
    </lineage>
</organism>
<feature type="compositionally biased region" description="Basic and acidic residues" evidence="1">
    <location>
        <begin position="218"/>
        <end position="228"/>
    </location>
</feature>
<dbReference type="STRING" id="3641.A0A061GVX0"/>
<dbReference type="Proteomes" id="UP000026915">
    <property type="component" value="Chromosome 9"/>
</dbReference>
<reference evidence="2 3" key="1">
    <citation type="journal article" date="2013" name="Genome Biol.">
        <title>The genome sequence of the most widely cultivated cacao type and its use to identify candidate genes regulating pod color.</title>
        <authorList>
            <person name="Motamayor J.C."/>
            <person name="Mockaitis K."/>
            <person name="Schmutz J."/>
            <person name="Haiminen N."/>
            <person name="Iii D.L."/>
            <person name="Cornejo O."/>
            <person name="Findley S.D."/>
            <person name="Zheng P."/>
            <person name="Utro F."/>
            <person name="Royaert S."/>
            <person name="Saski C."/>
            <person name="Jenkins J."/>
            <person name="Podicheti R."/>
            <person name="Zhao M."/>
            <person name="Scheffler B.E."/>
            <person name="Stack J.C."/>
            <person name="Feltus F.A."/>
            <person name="Mustiga G.M."/>
            <person name="Amores F."/>
            <person name="Phillips W."/>
            <person name="Marelli J.P."/>
            <person name="May G.D."/>
            <person name="Shapiro H."/>
            <person name="Ma J."/>
            <person name="Bustamante C.D."/>
            <person name="Schnell R.J."/>
            <person name="Main D."/>
            <person name="Gilbert D."/>
            <person name="Parida L."/>
            <person name="Kuhn D.N."/>
        </authorList>
    </citation>
    <scope>NUCLEOTIDE SEQUENCE [LARGE SCALE GENOMIC DNA]</scope>
    <source>
        <strain evidence="3">cv. Matina 1-6</strain>
    </source>
</reference>
<gene>
    <name evidence="2" type="ORF">TCM_041508</name>
</gene>
<protein>
    <submittedName>
        <fullName evidence="2">Uncharacterized protein</fullName>
    </submittedName>
</protein>
<dbReference type="AlphaFoldDB" id="A0A061GVX0"/>
<feature type="compositionally biased region" description="Low complexity" evidence="1">
    <location>
        <begin position="104"/>
        <end position="118"/>
    </location>
</feature>
<sequence>MASLCCNNQVRDSCFSNAHHGRSCSKAQACLQKILHIISTIPPPCQNIPNPFKKGAFDIDLNLRLGSFLNDDESEEKSESLAENSFVGKNPDGEEEETEEIQEKTATATATDVSSDVTEMQKSDEFKTGGGYSKAHMCLQKILSIICSIPPNQQNSKANPSFHRQLLQLDSSSASSSSQDKAQSFGNQGFLIDLNLELTSSPETESNSDAIEANSNQEKNENEEKRNPVPEIDVEDEKKETEPFCRSELGQEGGSLANLLIETGDLSSANGELERGGLSSELETQEINGKESMEKGRDCRVADLYGRSDEASQVVRTKRGRTRVLPCRYKDSVLQPLARNSGSKKRQRLR</sequence>
<feature type="region of interest" description="Disordered" evidence="1">
    <location>
        <begin position="74"/>
        <end position="130"/>
    </location>
</feature>
<evidence type="ECO:0000313" key="2">
    <source>
        <dbReference type="EMBL" id="EOY33563.1"/>
    </source>
</evidence>